<evidence type="ECO:0000256" key="12">
    <source>
        <dbReference type="ARBA" id="ARBA00023014"/>
    </source>
</evidence>
<accession>A0A9X7YNV7</accession>
<keyword evidence="4 16" id="KW-0004">4Fe-4S</keyword>
<comment type="similarity">
    <text evidence="3">Belongs to the nitrite and sulfite reductase 4Fe-4S domain family.</text>
</comment>
<dbReference type="InterPro" id="IPR041575">
    <property type="entry name" value="Rubredoxin_C"/>
</dbReference>
<feature type="domain" description="FAD/NAD(P)-binding" evidence="20">
    <location>
        <begin position="5"/>
        <end position="298"/>
    </location>
</feature>
<dbReference type="Gene3D" id="3.50.50.60">
    <property type="entry name" value="FAD/NAD(P)-binding domain"/>
    <property type="match status" value="2"/>
</dbReference>
<dbReference type="EC" id="1.7.1.15" evidence="22"/>
<evidence type="ECO:0000259" key="20">
    <source>
        <dbReference type="Pfam" id="PF07992"/>
    </source>
</evidence>
<dbReference type="KEGG" id="vcw:GJQ55_05755"/>
<evidence type="ECO:0000256" key="6">
    <source>
        <dbReference type="ARBA" id="ARBA00022630"/>
    </source>
</evidence>
<feature type="domain" description="NADH-rubredoxin oxidoreductase C-terminal" evidence="21">
    <location>
        <begin position="326"/>
        <end position="395"/>
    </location>
</feature>
<evidence type="ECO:0000256" key="16">
    <source>
        <dbReference type="PIRSR" id="PIRSR037149-1"/>
    </source>
</evidence>
<keyword evidence="12 16" id="KW-0411">Iron-sulfur</keyword>
<dbReference type="SUPFAM" id="SSF55124">
    <property type="entry name" value="Nitrite/Sulfite reductase N-terminal domain-like"/>
    <property type="match status" value="1"/>
</dbReference>
<dbReference type="GO" id="GO:0106316">
    <property type="term" value="F:nitrite reductase (NADH) activity"/>
    <property type="evidence" value="ECO:0007669"/>
    <property type="project" value="UniProtKB-EC"/>
</dbReference>
<dbReference type="Gene3D" id="3.30.390.30">
    <property type="match status" value="1"/>
</dbReference>
<dbReference type="GO" id="GO:0020037">
    <property type="term" value="F:heme binding"/>
    <property type="evidence" value="ECO:0007669"/>
    <property type="project" value="InterPro"/>
</dbReference>
<dbReference type="PANTHER" id="PTHR43809">
    <property type="entry name" value="NITRITE REDUCTASE (NADH) LARGE SUBUNIT"/>
    <property type="match status" value="1"/>
</dbReference>
<keyword evidence="10 22" id="KW-0560">Oxidoreductase</keyword>
<evidence type="ECO:0000256" key="10">
    <source>
        <dbReference type="ARBA" id="ARBA00023002"/>
    </source>
</evidence>
<dbReference type="InterPro" id="IPR023753">
    <property type="entry name" value="FAD/NAD-binding_dom"/>
</dbReference>
<dbReference type="PRINTS" id="PR00368">
    <property type="entry name" value="FADPNR"/>
</dbReference>
<comment type="cofactor">
    <cofactor evidence="14">
        <name>[2Fe-2S] cluster</name>
        <dbReference type="ChEBI" id="CHEBI:190135"/>
    </cofactor>
</comment>
<dbReference type="InterPro" id="IPR036188">
    <property type="entry name" value="FAD/NAD-bd_sf"/>
</dbReference>
<dbReference type="Pfam" id="PF18267">
    <property type="entry name" value="Rubredoxin_C"/>
    <property type="match status" value="1"/>
</dbReference>
<dbReference type="SUPFAM" id="SSF51905">
    <property type="entry name" value="FAD/NAD(P)-binding domain"/>
    <property type="match status" value="2"/>
</dbReference>
<dbReference type="GO" id="GO:0051539">
    <property type="term" value="F:4 iron, 4 sulfur cluster binding"/>
    <property type="evidence" value="ECO:0007669"/>
    <property type="project" value="UniProtKB-KW"/>
</dbReference>
<dbReference type="InterPro" id="IPR045854">
    <property type="entry name" value="NO2/SO3_Rdtase_4Fe4S_sf"/>
</dbReference>
<keyword evidence="8 16" id="KW-0479">Metal-binding</keyword>
<dbReference type="FunFam" id="3.30.413.10:FF:000007">
    <property type="entry name" value="Nitrite reductase [NAD(P)H] large subunit"/>
    <property type="match status" value="1"/>
</dbReference>
<dbReference type="GO" id="GO:0042128">
    <property type="term" value="P:nitrate assimilation"/>
    <property type="evidence" value="ECO:0007669"/>
    <property type="project" value="UniProtKB-UniRule"/>
</dbReference>
<comment type="cofactor">
    <cofactor evidence="16">
        <name>[4Fe-4S] cluster</name>
        <dbReference type="ChEBI" id="CHEBI:49883"/>
    </cofactor>
    <text evidence="16">Binds 1 [4Fe-4S] cluster per subunit.</text>
</comment>
<evidence type="ECO:0000256" key="1">
    <source>
        <dbReference type="ARBA" id="ARBA00001974"/>
    </source>
</evidence>
<dbReference type="PIRSF" id="PIRSF037149">
    <property type="entry name" value="NirB"/>
    <property type="match status" value="1"/>
</dbReference>
<dbReference type="RefSeq" id="WP_228346568.1">
    <property type="nucleotide sequence ID" value="NZ_CP046056.1"/>
</dbReference>
<comment type="cofactor">
    <cofactor evidence="1 15">
        <name>FAD</name>
        <dbReference type="ChEBI" id="CHEBI:57692"/>
    </cofactor>
</comment>
<comment type="pathway">
    <text evidence="2">Nitrogen metabolism; nitrate reduction (assimilation).</text>
</comment>
<dbReference type="InterPro" id="IPR017121">
    <property type="entry name" value="Nitrite_Rdtase_lsu"/>
</dbReference>
<feature type="domain" description="BFD-like [2Fe-2S]-binding" evidence="19">
    <location>
        <begin position="431"/>
        <end position="478"/>
    </location>
</feature>
<feature type="binding site" evidence="16">
    <location>
        <position position="692"/>
    </location>
    <ligand>
        <name>[4Fe-4S] cluster</name>
        <dbReference type="ChEBI" id="CHEBI:49883"/>
    </ligand>
</feature>
<dbReference type="GO" id="GO:0046872">
    <property type="term" value="F:metal ion binding"/>
    <property type="evidence" value="ECO:0007669"/>
    <property type="project" value="UniProtKB-KW"/>
</dbReference>
<dbReference type="InterPro" id="IPR006066">
    <property type="entry name" value="NO2/SO3_Rdtase_FeS/sirohaem_BS"/>
</dbReference>
<evidence type="ECO:0000259" key="17">
    <source>
        <dbReference type="Pfam" id="PF01077"/>
    </source>
</evidence>
<dbReference type="InterPro" id="IPR036136">
    <property type="entry name" value="Nit/Sulf_reduc_fer-like_dom_sf"/>
</dbReference>
<evidence type="ECO:0000256" key="7">
    <source>
        <dbReference type="ARBA" id="ARBA00022714"/>
    </source>
</evidence>
<evidence type="ECO:0000256" key="8">
    <source>
        <dbReference type="ARBA" id="ARBA00022723"/>
    </source>
</evidence>
<evidence type="ECO:0000256" key="13">
    <source>
        <dbReference type="ARBA" id="ARBA00023063"/>
    </source>
</evidence>
<evidence type="ECO:0000313" key="23">
    <source>
        <dbReference type="Proteomes" id="UP000596074"/>
    </source>
</evidence>
<protein>
    <submittedName>
        <fullName evidence="22">Nitrite reductase large subunit</fullName>
        <ecNumber evidence="22">1.7.1.15</ecNumber>
    </submittedName>
</protein>
<dbReference type="FunFam" id="3.50.50.60:FF:000033">
    <property type="entry name" value="Nitrite reductase [NAD(P)H], large subunit"/>
    <property type="match status" value="1"/>
</dbReference>
<evidence type="ECO:0000256" key="9">
    <source>
        <dbReference type="ARBA" id="ARBA00022827"/>
    </source>
</evidence>
<evidence type="ECO:0000256" key="5">
    <source>
        <dbReference type="ARBA" id="ARBA00022617"/>
    </source>
</evidence>
<keyword evidence="7" id="KW-0001">2Fe-2S</keyword>
<dbReference type="CDD" id="cd19944">
    <property type="entry name" value="NirB_Fer2_BFD-like_2"/>
    <property type="match status" value="1"/>
</dbReference>
<keyword evidence="6 15" id="KW-0285">Flavoprotein</keyword>
<feature type="binding site" evidence="16">
    <location>
        <position position="688"/>
    </location>
    <ligand>
        <name>[4Fe-4S] cluster</name>
        <dbReference type="ChEBI" id="CHEBI:49883"/>
    </ligand>
</feature>
<feature type="binding site" evidence="16">
    <location>
        <position position="648"/>
    </location>
    <ligand>
        <name>[4Fe-4S] cluster</name>
        <dbReference type="ChEBI" id="CHEBI:49883"/>
    </ligand>
</feature>
<dbReference type="Pfam" id="PF07992">
    <property type="entry name" value="Pyr_redox_2"/>
    <property type="match status" value="1"/>
</dbReference>
<dbReference type="InterPro" id="IPR041854">
    <property type="entry name" value="BFD-like_2Fe2S-bd_dom_sf"/>
</dbReference>
<evidence type="ECO:0000313" key="22">
    <source>
        <dbReference type="EMBL" id="QQD24016.1"/>
    </source>
</evidence>
<name>A0A9X7YNV7_9GAMM</name>
<dbReference type="Gene3D" id="1.10.10.1100">
    <property type="entry name" value="BFD-like [2Fe-2S]-binding domain"/>
    <property type="match status" value="1"/>
</dbReference>
<dbReference type="Pfam" id="PF04324">
    <property type="entry name" value="Fer2_BFD"/>
    <property type="match status" value="1"/>
</dbReference>
<dbReference type="SUPFAM" id="SSF56014">
    <property type="entry name" value="Nitrite and sulphite reductase 4Fe-4S domain-like"/>
    <property type="match status" value="1"/>
</dbReference>
<keyword evidence="11 16" id="KW-0408">Iron</keyword>
<keyword evidence="9 15" id="KW-0274">FAD</keyword>
<feature type="domain" description="Nitrite/sulphite reductase 4Fe-4S" evidence="17">
    <location>
        <begin position="639"/>
        <end position="764"/>
    </location>
</feature>
<evidence type="ECO:0000256" key="4">
    <source>
        <dbReference type="ARBA" id="ARBA00022485"/>
    </source>
</evidence>
<evidence type="ECO:0000259" key="18">
    <source>
        <dbReference type="Pfam" id="PF03460"/>
    </source>
</evidence>
<feature type="binding site" evidence="16">
    <location>
        <position position="654"/>
    </location>
    <ligand>
        <name>[4Fe-4S] cluster</name>
        <dbReference type="ChEBI" id="CHEBI:49883"/>
    </ligand>
</feature>
<dbReference type="InterPro" id="IPR007419">
    <property type="entry name" value="BFD-like_2Fe2S-bd_dom"/>
</dbReference>
<dbReference type="InterPro" id="IPR052034">
    <property type="entry name" value="NasD-like"/>
</dbReference>
<dbReference type="NCBIfam" id="TIGR02374">
    <property type="entry name" value="nitri_red_nirB"/>
    <property type="match status" value="1"/>
</dbReference>
<dbReference type="InterPro" id="IPR006067">
    <property type="entry name" value="NO2/SO3_Rdtase_4Fe4S_dom"/>
</dbReference>
<evidence type="ECO:0000256" key="3">
    <source>
        <dbReference type="ARBA" id="ARBA00010429"/>
    </source>
</evidence>
<reference evidence="22 23" key="1">
    <citation type="submission" date="2019-11" db="EMBL/GenBank/DDBJ databases">
        <title>Venatorbacter sp. nov. a predator of Campylobacter and other Gram-negative bacteria.</title>
        <authorList>
            <person name="Saeedi A."/>
            <person name="Cummings N.J."/>
            <person name="Connerton I.F."/>
            <person name="Connerton P.L."/>
        </authorList>
    </citation>
    <scope>NUCLEOTIDE SEQUENCE [LARGE SCALE GENOMIC DNA]</scope>
    <source>
        <strain evidence="22">XL5</strain>
    </source>
</reference>
<dbReference type="Pfam" id="PF03460">
    <property type="entry name" value="NIR_SIR_ferr"/>
    <property type="match status" value="1"/>
</dbReference>
<evidence type="ECO:0000256" key="14">
    <source>
        <dbReference type="ARBA" id="ARBA00034078"/>
    </source>
</evidence>
<dbReference type="GO" id="GO:0050660">
    <property type="term" value="F:flavin adenine dinucleotide binding"/>
    <property type="evidence" value="ECO:0007669"/>
    <property type="project" value="UniProtKB-UniRule"/>
</dbReference>
<keyword evidence="5 16" id="KW-0349">Heme</keyword>
<evidence type="ECO:0000259" key="21">
    <source>
        <dbReference type="Pfam" id="PF18267"/>
    </source>
</evidence>
<evidence type="ECO:0000256" key="2">
    <source>
        <dbReference type="ARBA" id="ARBA00005096"/>
    </source>
</evidence>
<comment type="cofactor">
    <cofactor evidence="16">
        <name>siroheme</name>
        <dbReference type="ChEBI" id="CHEBI:60052"/>
    </cofactor>
    <text evidence="16">Binds 1 siroheme per subunit.</text>
</comment>
<keyword evidence="23" id="KW-1185">Reference proteome</keyword>
<dbReference type="GO" id="GO:0051537">
    <property type="term" value="F:2 iron, 2 sulfur cluster binding"/>
    <property type="evidence" value="ECO:0007669"/>
    <property type="project" value="UniProtKB-KW"/>
</dbReference>
<dbReference type="PRINTS" id="PR00411">
    <property type="entry name" value="PNDRDTASEI"/>
</dbReference>
<dbReference type="Proteomes" id="UP000596074">
    <property type="component" value="Chromosome"/>
</dbReference>
<dbReference type="PROSITE" id="PS00365">
    <property type="entry name" value="NIR_SIR"/>
    <property type="match status" value="1"/>
</dbReference>
<dbReference type="Gene3D" id="3.30.413.10">
    <property type="entry name" value="Sulfite Reductase Hemoprotein, domain 1"/>
    <property type="match status" value="1"/>
</dbReference>
<feature type="domain" description="Nitrite/Sulfite reductase ferredoxin-like" evidence="18">
    <location>
        <begin position="567"/>
        <end position="628"/>
    </location>
</feature>
<organism evidence="22 23">
    <name type="scientific">Venatoribacter cucullus</name>
    <dbReference type="NCBI Taxonomy" id="2661630"/>
    <lineage>
        <taxon>Bacteria</taxon>
        <taxon>Pseudomonadati</taxon>
        <taxon>Pseudomonadota</taxon>
        <taxon>Gammaproteobacteria</taxon>
        <taxon>Oceanospirillales</taxon>
        <taxon>Oceanospirillaceae</taxon>
        <taxon>Venatoribacter</taxon>
    </lineage>
</organism>
<dbReference type="PRINTS" id="PR00397">
    <property type="entry name" value="SIROHAEM"/>
</dbReference>
<dbReference type="PANTHER" id="PTHR43809:SF1">
    <property type="entry name" value="NITRITE REDUCTASE (NADH) LARGE SUBUNIT"/>
    <property type="match status" value="1"/>
</dbReference>
<proteinExistence type="inferred from homology"/>
<dbReference type="Pfam" id="PF01077">
    <property type="entry name" value="NIR_SIR"/>
    <property type="match status" value="1"/>
</dbReference>
<dbReference type="NCBIfam" id="NF011565">
    <property type="entry name" value="PRK14989.1"/>
    <property type="match status" value="1"/>
</dbReference>
<evidence type="ECO:0000256" key="11">
    <source>
        <dbReference type="ARBA" id="ARBA00023004"/>
    </source>
</evidence>
<dbReference type="InterPro" id="IPR005117">
    <property type="entry name" value="NiRdtase/SiRdtase_haem-b_fer"/>
</dbReference>
<evidence type="ECO:0000256" key="15">
    <source>
        <dbReference type="PIRNR" id="PIRNR037149"/>
    </source>
</evidence>
<evidence type="ECO:0000259" key="19">
    <source>
        <dbReference type="Pfam" id="PF04324"/>
    </source>
</evidence>
<dbReference type="InterPro" id="IPR016156">
    <property type="entry name" value="FAD/NAD-linked_Rdtase_dimer_sf"/>
</dbReference>
<dbReference type="EMBL" id="CP046056">
    <property type="protein sequence ID" value="QQD24016.1"/>
    <property type="molecule type" value="Genomic_DNA"/>
</dbReference>
<dbReference type="InterPro" id="IPR012744">
    <property type="entry name" value="Nitri_red_NirB"/>
</dbReference>
<gene>
    <name evidence="22" type="primary">nirB</name>
    <name evidence="22" type="ORF">GJQ55_05755</name>
</gene>
<dbReference type="FunFam" id="3.30.390.30:FF:000006">
    <property type="entry name" value="Nitrite reductase large subunit"/>
    <property type="match status" value="1"/>
</dbReference>
<dbReference type="AlphaFoldDB" id="A0A9X7YNV7"/>
<dbReference type="GO" id="GO:0050661">
    <property type="term" value="F:NADP binding"/>
    <property type="evidence" value="ECO:0007669"/>
    <property type="project" value="UniProtKB-UniRule"/>
</dbReference>
<sequence length="860" mass="92958">MSKKRILVVGNGMVGHQFLTTFASSDMAGQCELITFSEEPRLAYDRVQLSKYFSGASADDLALTTAADYQQQQIHFHLNDRVTGINPRQKTITTASGRTEGYDKLILATGSYPFVPPVPGKDQPHCLVYRTIEDLEAIAAAAAVSKTGVVIGGGLLGLEAANALKQAGLETHVVEFAPRLMAVQLDEGGGRLLREKIEALGVQVHTGKNTQEIVAGEECRYRLNFADGSFLETDMVLFSAGIRPQDALARDTGLTLGERGGIVINDYCQTSDDDIYAIGECALWDNKIYGLVAPGYQMARVAAGHIVSQLFTHAEPALVFNGADMSTKLKLLGVEVGSLGDAHGHTAGARSFVFHDELEGVYKRLNVSADGKKLLGAVLVGDTSAYGTLLQLMLNNMDIPGSPASLIVPASNGDDAGIGLGVAALPATAQICSCYDVSKGAIGEAVRSGCCKVVDIKDATKAATGCGGCAALVKQVMDAELTALGVVVTNHICEHFAFSRAELADIIRVKGYKTFSAVLEDHGSGHGCEICKPTIGSILASYHNDYILQDDHIGLQDTNDIFLGNMQKDGTYSIVPRVAGGEITPEKLIVLGEIARDYDLYTKITGGQRIDLFGAQLHELPEIWQRLIDAGFETGHAYGKSLRTVKSCVGSTWCRYGVLDSVSMAIALENRYKGLRAPHKIKFGVSGCTRECAEAQSKDIGVIATEQGWNLYVCGNGGMRPRHADLFATGLNNEQLIQAIDRVLMFYVRTADRLQRTSVWLENLEGGLPYLQDVVLNDRLGIASELDNAMTHLVATYQCEWKTTLATPEKLLRFRHFINSDATDSQLLYVRERGQRRPATEDERIELLNLDNQPETQAGA</sequence>
<feature type="binding site" description="axial binding residue" evidence="16">
    <location>
        <position position="692"/>
    </location>
    <ligand>
        <name>siroheme</name>
        <dbReference type="ChEBI" id="CHEBI:60052"/>
    </ligand>
    <ligandPart>
        <name>Fe</name>
        <dbReference type="ChEBI" id="CHEBI:18248"/>
    </ligandPart>
</feature>
<keyword evidence="13 15" id="KW-0534">Nitrate assimilation</keyword>